<keyword evidence="3" id="KW-0862">Zinc</keyword>
<dbReference type="EMBL" id="SBHX01000109">
    <property type="protein sequence ID" value="RWX21577.1"/>
    <property type="molecule type" value="Genomic_DNA"/>
</dbReference>
<dbReference type="PANTHER" id="PTHR33337:SF40">
    <property type="entry name" value="CENP-V_GFA DOMAIN-CONTAINING PROTEIN-RELATED"/>
    <property type="match status" value="1"/>
</dbReference>
<dbReference type="Pfam" id="PF04828">
    <property type="entry name" value="GFA"/>
    <property type="match status" value="1"/>
</dbReference>
<dbReference type="PANTHER" id="PTHR33337">
    <property type="entry name" value="GFA DOMAIN-CONTAINING PROTEIN"/>
    <property type="match status" value="1"/>
</dbReference>
<dbReference type="PROSITE" id="PS51891">
    <property type="entry name" value="CENP_V_GFA"/>
    <property type="match status" value="1"/>
</dbReference>
<accession>A0A444HJ46</accession>
<gene>
    <name evidence="6" type="ORF">EHI47_35920</name>
</gene>
<dbReference type="RefSeq" id="WP_128412610.1">
    <property type="nucleotide sequence ID" value="NZ_SBHX01000109.1"/>
</dbReference>
<name>A0A444HJ46_RHILE</name>
<proteinExistence type="inferred from homology"/>
<evidence type="ECO:0000259" key="5">
    <source>
        <dbReference type="PROSITE" id="PS51891"/>
    </source>
</evidence>
<dbReference type="Gene3D" id="3.90.1590.10">
    <property type="entry name" value="glutathione-dependent formaldehyde- activating enzyme (gfa)"/>
    <property type="match status" value="1"/>
</dbReference>
<dbReference type="Proteomes" id="UP000283817">
    <property type="component" value="Unassembled WGS sequence"/>
</dbReference>
<evidence type="ECO:0000313" key="7">
    <source>
        <dbReference type="Proteomes" id="UP000283817"/>
    </source>
</evidence>
<protein>
    <submittedName>
        <fullName evidence="6">Aldehyde-activating protein</fullName>
    </submittedName>
</protein>
<evidence type="ECO:0000256" key="4">
    <source>
        <dbReference type="ARBA" id="ARBA00023239"/>
    </source>
</evidence>
<evidence type="ECO:0000256" key="3">
    <source>
        <dbReference type="ARBA" id="ARBA00022833"/>
    </source>
</evidence>
<evidence type="ECO:0000313" key="6">
    <source>
        <dbReference type="EMBL" id="RWX21577.1"/>
    </source>
</evidence>
<evidence type="ECO:0000256" key="1">
    <source>
        <dbReference type="ARBA" id="ARBA00005495"/>
    </source>
</evidence>
<keyword evidence="4" id="KW-0456">Lyase</keyword>
<dbReference type="AlphaFoldDB" id="A0A444HJ46"/>
<organism evidence="6 7">
    <name type="scientific">Rhizobium leguminosarum</name>
    <dbReference type="NCBI Taxonomy" id="384"/>
    <lineage>
        <taxon>Bacteria</taxon>
        <taxon>Pseudomonadati</taxon>
        <taxon>Pseudomonadota</taxon>
        <taxon>Alphaproteobacteria</taxon>
        <taxon>Hyphomicrobiales</taxon>
        <taxon>Rhizobiaceae</taxon>
        <taxon>Rhizobium/Agrobacterium group</taxon>
        <taxon>Rhizobium</taxon>
    </lineage>
</organism>
<dbReference type="SUPFAM" id="SSF51316">
    <property type="entry name" value="Mss4-like"/>
    <property type="match status" value="1"/>
</dbReference>
<comment type="similarity">
    <text evidence="1">Belongs to the Gfa family.</text>
</comment>
<keyword evidence="2" id="KW-0479">Metal-binding</keyword>
<comment type="caution">
    <text evidence="6">The sequence shown here is derived from an EMBL/GenBank/DDBJ whole genome shotgun (WGS) entry which is preliminary data.</text>
</comment>
<evidence type="ECO:0000256" key="2">
    <source>
        <dbReference type="ARBA" id="ARBA00022723"/>
    </source>
</evidence>
<dbReference type="GO" id="GO:0046872">
    <property type="term" value="F:metal ion binding"/>
    <property type="evidence" value="ECO:0007669"/>
    <property type="project" value="UniProtKB-KW"/>
</dbReference>
<dbReference type="GO" id="GO:0016846">
    <property type="term" value="F:carbon-sulfur lyase activity"/>
    <property type="evidence" value="ECO:0007669"/>
    <property type="project" value="InterPro"/>
</dbReference>
<dbReference type="InterPro" id="IPR011057">
    <property type="entry name" value="Mss4-like_sf"/>
</dbReference>
<feature type="domain" description="CENP-V/GFA" evidence="5">
    <location>
        <begin position="4"/>
        <end position="115"/>
    </location>
</feature>
<reference evidence="6 7" key="1">
    <citation type="submission" date="2019-01" db="EMBL/GenBank/DDBJ databases">
        <title>RHIZO-ID as a novel technology for direct rhizobia identification.</title>
        <authorList>
            <person name="De Meyer S.E."/>
        </authorList>
    </citation>
    <scope>NUCLEOTIDE SEQUENCE [LARGE SCALE GENOMIC DNA]</scope>
    <source>
        <strain evidence="6 7">WSM448</strain>
    </source>
</reference>
<sequence length="151" mass="16388">MKKLKGGCRCGQLRYEVEADKLPKTYACHCLDCQTWSGSAFSQNALVKTNAFAATGETARFELAGGSGFVSHQSACPKCFTRVFNTNSARPGLVGIRAGTFDESNKLELVAHIWTNRSQRGLRLDPETPCWQEGAPAEVLFSLLDLPATTG</sequence>
<dbReference type="InterPro" id="IPR006913">
    <property type="entry name" value="CENP-V/GFA"/>
</dbReference>